<dbReference type="InterPro" id="IPR030987">
    <property type="entry name" value="AbiV"/>
</dbReference>
<name>A0ABT1TYR5_9GAMM</name>
<dbReference type="Proteomes" id="UP001524570">
    <property type="component" value="Unassembled WGS sequence"/>
</dbReference>
<keyword evidence="2" id="KW-1185">Reference proteome</keyword>
<proteinExistence type="predicted"/>
<accession>A0ABT1TYR5</accession>
<dbReference type="EMBL" id="JANIBL010000108">
    <property type="protein sequence ID" value="MCQ8119914.1"/>
    <property type="molecule type" value="Genomic_DNA"/>
</dbReference>
<evidence type="ECO:0000313" key="1">
    <source>
        <dbReference type="EMBL" id="MCQ8119914.1"/>
    </source>
</evidence>
<protein>
    <submittedName>
        <fullName evidence="1">AbiV family abortive infection protein</fullName>
    </submittedName>
</protein>
<comment type="caution">
    <text evidence="1">The sequence shown here is derived from an EMBL/GenBank/DDBJ whole genome shotgun (WGS) entry which is preliminary data.</text>
</comment>
<evidence type="ECO:0000313" key="2">
    <source>
        <dbReference type="Proteomes" id="UP001524570"/>
    </source>
</evidence>
<gene>
    <name evidence="1" type="ORF">NP589_21035</name>
</gene>
<dbReference type="Pfam" id="PF18728">
    <property type="entry name" value="HEPN_AbiV"/>
    <property type="match status" value="1"/>
</dbReference>
<reference evidence="1 2" key="1">
    <citation type="submission" date="2022-07" db="EMBL/GenBank/DDBJ databases">
        <title>Methylomonas rivi sp. nov., Methylomonas rosea sp. nov., Methylomonas aureus sp. nov. and Methylomonas subterranea sp. nov., four novel methanotrophs isolated from a freshwater creek and the deep terrestrial subsurface.</title>
        <authorList>
            <person name="Abin C."/>
            <person name="Sankaranarayanan K."/>
            <person name="Garner C."/>
            <person name="Sindelar R."/>
            <person name="Kotary K."/>
            <person name="Garner R."/>
            <person name="Barclay S."/>
            <person name="Lawson P."/>
            <person name="Krumholz L."/>
        </authorList>
    </citation>
    <scope>NUCLEOTIDE SEQUENCE [LARGE SCALE GENOMIC DNA]</scope>
    <source>
        <strain evidence="1 2">WSC-7</strain>
    </source>
</reference>
<organism evidence="1 2">
    <name type="scientific">Methylomonas rosea</name>
    <dbReference type="NCBI Taxonomy" id="2952227"/>
    <lineage>
        <taxon>Bacteria</taxon>
        <taxon>Pseudomonadati</taxon>
        <taxon>Pseudomonadota</taxon>
        <taxon>Gammaproteobacteria</taxon>
        <taxon>Methylococcales</taxon>
        <taxon>Methylococcaceae</taxon>
        <taxon>Methylomonas</taxon>
    </lineage>
</organism>
<sequence>MSKDYQNIGLDVIDMAVANGDLLFNSKTKSQDFNRACDHILVLLLDAVSCFERCSYGTAVFLSITVIEEVAKASIGLFRRANNTQPAKGRTDKLFSHVAKHQMAILPTVFMGKRLEDAIGKERCQQLLEEAADGKFSKLREDSLYFRSEHNQFATPGESITRQKAREMILLAIETADDRLVGYTGHTGLIEKRMDALFEAVANL</sequence>
<dbReference type="RefSeq" id="WP_256608727.1">
    <property type="nucleotide sequence ID" value="NZ_JANIBL010000108.1"/>
</dbReference>
<dbReference type="NCBIfam" id="TIGR04498">
    <property type="entry name" value="AbiV_defense"/>
    <property type="match status" value="1"/>
</dbReference>